<gene>
    <name evidence="1" type="ORF">PGLA1383_LOCUS46419</name>
    <name evidence="2" type="ORF">PGLA2088_LOCUS22716</name>
</gene>
<evidence type="ECO:0000313" key="3">
    <source>
        <dbReference type="Proteomes" id="UP000654075"/>
    </source>
</evidence>
<accession>A0A813GXM1</accession>
<dbReference type="AlphaFoldDB" id="A0A813GXM1"/>
<dbReference type="EMBL" id="CAJNNV010029771">
    <property type="protein sequence ID" value="CAE8630022.1"/>
    <property type="molecule type" value="Genomic_DNA"/>
</dbReference>
<evidence type="ECO:0000313" key="1">
    <source>
        <dbReference type="EMBL" id="CAE8630022.1"/>
    </source>
</evidence>
<dbReference type="Proteomes" id="UP000654075">
    <property type="component" value="Unassembled WGS sequence"/>
</dbReference>
<reference evidence="1" key="1">
    <citation type="submission" date="2021-02" db="EMBL/GenBank/DDBJ databases">
        <authorList>
            <person name="Dougan E. K."/>
            <person name="Rhodes N."/>
            <person name="Thang M."/>
            <person name="Chan C."/>
        </authorList>
    </citation>
    <scope>NUCLEOTIDE SEQUENCE</scope>
</reference>
<keyword evidence="3" id="KW-1185">Reference proteome</keyword>
<evidence type="ECO:0000313" key="2">
    <source>
        <dbReference type="EMBL" id="CAE8681975.1"/>
    </source>
</evidence>
<organism evidence="1 3">
    <name type="scientific">Polarella glacialis</name>
    <name type="common">Dinoflagellate</name>
    <dbReference type="NCBI Taxonomy" id="89957"/>
    <lineage>
        <taxon>Eukaryota</taxon>
        <taxon>Sar</taxon>
        <taxon>Alveolata</taxon>
        <taxon>Dinophyceae</taxon>
        <taxon>Suessiales</taxon>
        <taxon>Suessiaceae</taxon>
        <taxon>Polarella</taxon>
    </lineage>
</organism>
<dbReference type="EMBL" id="CAJNNW010026015">
    <property type="protein sequence ID" value="CAE8681975.1"/>
    <property type="molecule type" value="Genomic_DNA"/>
</dbReference>
<proteinExistence type="predicted"/>
<comment type="caution">
    <text evidence="1">The sequence shown here is derived from an EMBL/GenBank/DDBJ whole genome shotgun (WGS) entry which is preliminary data.</text>
</comment>
<name>A0A813GXM1_POLGL</name>
<protein>
    <submittedName>
        <fullName evidence="1">Uncharacterized protein</fullName>
    </submittedName>
</protein>
<sequence>MASSMATAIGSFIVKSCRPPAAAEEAAAVGTVAGVATVAGSYGLKPARSPAAASETAAAAGSFSLRVFASLPLAGLGFCVRSTGWLSGSSCWGTVLDSRSRPSPGL</sequence>
<dbReference type="Proteomes" id="UP000626109">
    <property type="component" value="Unassembled WGS sequence"/>
</dbReference>